<organism evidence="1 2">
    <name type="scientific">Lipomyces kononenkoae</name>
    <name type="common">Yeast</name>
    <dbReference type="NCBI Taxonomy" id="34357"/>
    <lineage>
        <taxon>Eukaryota</taxon>
        <taxon>Fungi</taxon>
        <taxon>Dikarya</taxon>
        <taxon>Ascomycota</taxon>
        <taxon>Saccharomycotina</taxon>
        <taxon>Lipomycetes</taxon>
        <taxon>Lipomycetales</taxon>
        <taxon>Lipomycetaceae</taxon>
        <taxon>Lipomyces</taxon>
    </lineage>
</organism>
<evidence type="ECO:0000313" key="1">
    <source>
        <dbReference type="EMBL" id="KAK9235749.1"/>
    </source>
</evidence>
<comment type="caution">
    <text evidence="1">The sequence shown here is derived from an EMBL/GenBank/DDBJ whole genome shotgun (WGS) entry which is preliminary data.</text>
</comment>
<accession>A0ACC3SWE7</accession>
<protein>
    <submittedName>
        <fullName evidence="1">Uncharacterized protein</fullName>
    </submittedName>
</protein>
<reference evidence="2" key="1">
    <citation type="journal article" date="2024" name="Front. Bioeng. Biotechnol.">
        <title>Genome-scale model development and genomic sequencing of the oleaginous clade Lipomyces.</title>
        <authorList>
            <person name="Czajka J.J."/>
            <person name="Han Y."/>
            <person name="Kim J."/>
            <person name="Mondo S.J."/>
            <person name="Hofstad B.A."/>
            <person name="Robles A."/>
            <person name="Haridas S."/>
            <person name="Riley R."/>
            <person name="LaButti K."/>
            <person name="Pangilinan J."/>
            <person name="Andreopoulos W."/>
            <person name="Lipzen A."/>
            <person name="Yan J."/>
            <person name="Wang M."/>
            <person name="Ng V."/>
            <person name="Grigoriev I.V."/>
            <person name="Spatafora J.W."/>
            <person name="Magnuson J.K."/>
            <person name="Baker S.E."/>
            <person name="Pomraning K.R."/>
        </authorList>
    </citation>
    <scope>NUCLEOTIDE SEQUENCE [LARGE SCALE GENOMIC DNA]</scope>
    <source>
        <strain evidence="2">CBS 7786</strain>
    </source>
</reference>
<keyword evidence="2" id="KW-1185">Reference proteome</keyword>
<gene>
    <name evidence="1" type="ORF">V1525DRAFT_445946</name>
</gene>
<sequence length="284" mass="32498">MRCWTEIAIQSCSLRVTFMDIYNAIRKKARQESELAQDLSDSLAMWERKLGEKGWYILFPFQLSIQAEQGDESNRKMYLTTILGRDNATGTPAQVPLITFLEFKRKFEYVWFRAKILFCVWHLYRAWDKQLKEKITGIPQTGNDVRKELKQVLRELRNAPTTELFDQKWRGFRTCVTRTMSLPMTLCNTWSSSGIGGGKVGQSAIALLMAQLKLTIILNLGTQCSRGSILEVPASSVWTTPFRFSVRKLRSTIESSTTRVKSAFSISIQQSQKRITEASEGTPD</sequence>
<proteinExistence type="predicted"/>
<dbReference type="EMBL" id="MU971405">
    <property type="protein sequence ID" value="KAK9235749.1"/>
    <property type="molecule type" value="Genomic_DNA"/>
</dbReference>
<name>A0ACC3SWE7_LIPKO</name>
<evidence type="ECO:0000313" key="2">
    <source>
        <dbReference type="Proteomes" id="UP001433508"/>
    </source>
</evidence>
<dbReference type="Proteomes" id="UP001433508">
    <property type="component" value="Unassembled WGS sequence"/>
</dbReference>